<dbReference type="RefSeq" id="WP_008481721.1">
    <property type="nucleotide sequence ID" value="NZ_CAGS01000701.1"/>
</dbReference>
<dbReference type="Gene3D" id="2.60.40.1240">
    <property type="match status" value="1"/>
</dbReference>
<proteinExistence type="predicted"/>
<evidence type="ECO:0000313" key="4">
    <source>
        <dbReference type="EMBL" id="CCF86102.1"/>
    </source>
</evidence>
<accession>I4EN39</accession>
<evidence type="ECO:0000313" key="5">
    <source>
        <dbReference type="Proteomes" id="UP000004221"/>
    </source>
</evidence>
<dbReference type="InterPro" id="IPR029050">
    <property type="entry name" value="Immunoprotect_excell_Ig-like"/>
</dbReference>
<sequence length="194" mass="20646">MVTRLRLGFVGLIAVLVVIGVAACGGSGSEMDAGSATSPSSSAASAPKTAENPKDDKGDAHAVLAANTSTQINETKNRIHGVTLLEIRDPATSDNEFLQPSDGNRFWAVNVQIENAGTDSVSVGSWKLRGSNDFEYDRTFMAGIDPSLDPLQSLTAGGKTAGWIVFELPEDVQPKWLRYDPNPFLGKDLYFDAA</sequence>
<dbReference type="OrthoDB" id="166023at2"/>
<gene>
    <name evidence="4" type="ORF">NITHO_730007</name>
</gene>
<feature type="domain" description="DUF4352" evidence="3">
    <location>
        <begin position="67"/>
        <end position="186"/>
    </location>
</feature>
<dbReference type="Pfam" id="PF11611">
    <property type="entry name" value="DUF4352"/>
    <property type="match status" value="1"/>
</dbReference>
<dbReference type="PROSITE" id="PS51257">
    <property type="entry name" value="PROKAR_LIPOPROTEIN"/>
    <property type="match status" value="1"/>
</dbReference>
<dbReference type="InterPro" id="IPR029051">
    <property type="entry name" value="DUF4352"/>
</dbReference>
<keyword evidence="5" id="KW-1185">Reference proteome</keyword>
<organism evidence="4 5">
    <name type="scientific">Nitrolancea hollandica Lb</name>
    <dbReference type="NCBI Taxonomy" id="1129897"/>
    <lineage>
        <taxon>Bacteria</taxon>
        <taxon>Pseudomonadati</taxon>
        <taxon>Thermomicrobiota</taxon>
        <taxon>Thermomicrobia</taxon>
        <taxon>Sphaerobacterales</taxon>
        <taxon>Sphaerobacterineae</taxon>
        <taxon>Sphaerobacteraceae</taxon>
        <taxon>Nitrolancea</taxon>
    </lineage>
</organism>
<dbReference type="Proteomes" id="UP000004221">
    <property type="component" value="Unassembled WGS sequence"/>
</dbReference>
<dbReference type="EMBL" id="CAGS01000701">
    <property type="protein sequence ID" value="CCF86102.1"/>
    <property type="molecule type" value="Genomic_DNA"/>
</dbReference>
<feature type="compositionally biased region" description="Low complexity" evidence="2">
    <location>
        <begin position="33"/>
        <end position="50"/>
    </location>
</feature>
<evidence type="ECO:0000256" key="1">
    <source>
        <dbReference type="ARBA" id="ARBA00022729"/>
    </source>
</evidence>
<evidence type="ECO:0000259" key="3">
    <source>
        <dbReference type="Pfam" id="PF11611"/>
    </source>
</evidence>
<feature type="region of interest" description="Disordered" evidence="2">
    <location>
        <begin position="29"/>
        <end position="58"/>
    </location>
</feature>
<keyword evidence="1" id="KW-0732">Signal</keyword>
<reference evidence="4 5" key="1">
    <citation type="journal article" date="2012" name="ISME J.">
        <title>Nitrification expanded: discovery, physiology and genomics of a nitrite-oxidizing bacterium from the phylum Chloroflexi.</title>
        <authorList>
            <person name="Sorokin D.Y."/>
            <person name="Lucker S."/>
            <person name="Vejmelkova D."/>
            <person name="Kostrikina N.A."/>
            <person name="Kleerebezem R."/>
            <person name="Rijpstra W.I."/>
            <person name="Damste J.S."/>
            <person name="Le Paslier D."/>
            <person name="Muyzer G."/>
            <person name="Wagner M."/>
            <person name="van Loosdrecht M.C."/>
            <person name="Daims H."/>
        </authorList>
    </citation>
    <scope>NUCLEOTIDE SEQUENCE [LARGE SCALE GENOMIC DNA]</scope>
    <source>
        <strain evidence="5">none</strain>
    </source>
</reference>
<protein>
    <recommendedName>
        <fullName evidence="3">DUF4352 domain-containing protein</fullName>
    </recommendedName>
</protein>
<dbReference type="AlphaFoldDB" id="I4EN39"/>
<comment type="caution">
    <text evidence="4">The sequence shown here is derived from an EMBL/GenBank/DDBJ whole genome shotgun (WGS) entry which is preliminary data.</text>
</comment>
<evidence type="ECO:0000256" key="2">
    <source>
        <dbReference type="SAM" id="MobiDB-lite"/>
    </source>
</evidence>
<name>I4EN39_9BACT</name>